<dbReference type="InterPro" id="IPR002328">
    <property type="entry name" value="ADH_Zn_CS"/>
</dbReference>
<gene>
    <name evidence="8" type="ORF">GPM918_LOCUS39775</name>
    <name evidence="9" type="ORF">SRO942_LOCUS40675</name>
</gene>
<feature type="domain" description="Alcohol dehydrogenase-like C-terminal" evidence="6">
    <location>
        <begin position="131"/>
        <end position="196"/>
    </location>
</feature>
<keyword evidence="3 5" id="KW-0862">Zinc</keyword>
<evidence type="ECO:0000256" key="5">
    <source>
        <dbReference type="RuleBase" id="RU361277"/>
    </source>
</evidence>
<evidence type="ECO:0000256" key="3">
    <source>
        <dbReference type="ARBA" id="ARBA00022833"/>
    </source>
</evidence>
<sequence>MYVRDAIGRVTSTIVCGSDLHLYHNEFAGLEKNDILGHECMGIIESVGSEVKNVKVGDRVVVSAVISCGYDGCRAEYVRVPFADVNTLKIKSDVKDEQVLFLSDILCTGWQATVLGGVQEGTTVAVWGCGPVGWMSVMWSRYPGAKKIVAIDCCEERLEKARLQGAEAINFSKTDILKTLQQMIPGGPDICIDAAGFRFAKG</sequence>
<dbReference type="Pfam" id="PF00107">
    <property type="entry name" value="ADH_zinc_N"/>
    <property type="match status" value="1"/>
</dbReference>
<dbReference type="PANTHER" id="PTHR42813:SF1">
    <property type="entry name" value="DEHYDROGENASE, PUTATIVE (AFU_ORTHOLOGUE AFUA_5G03930)-RELATED"/>
    <property type="match status" value="1"/>
</dbReference>
<accession>A0A815XRP7</accession>
<keyword evidence="10" id="KW-1185">Reference proteome</keyword>
<dbReference type="Gene3D" id="3.40.50.720">
    <property type="entry name" value="NAD(P)-binding Rossmann-like Domain"/>
    <property type="match status" value="1"/>
</dbReference>
<dbReference type="InterPro" id="IPR013149">
    <property type="entry name" value="ADH-like_C"/>
</dbReference>
<dbReference type="GO" id="GO:0016491">
    <property type="term" value="F:oxidoreductase activity"/>
    <property type="evidence" value="ECO:0007669"/>
    <property type="project" value="UniProtKB-KW"/>
</dbReference>
<dbReference type="SUPFAM" id="SSF50129">
    <property type="entry name" value="GroES-like"/>
    <property type="match status" value="1"/>
</dbReference>
<keyword evidence="4" id="KW-0560">Oxidoreductase</keyword>
<dbReference type="EMBL" id="CAJNOQ010028388">
    <property type="protein sequence ID" value="CAF1561176.1"/>
    <property type="molecule type" value="Genomic_DNA"/>
</dbReference>
<dbReference type="OrthoDB" id="3941538at2759"/>
<proteinExistence type="inferred from homology"/>
<comment type="cofactor">
    <cofactor evidence="1 5">
        <name>Zn(2+)</name>
        <dbReference type="ChEBI" id="CHEBI:29105"/>
    </cofactor>
</comment>
<evidence type="ECO:0000259" key="6">
    <source>
        <dbReference type="Pfam" id="PF00107"/>
    </source>
</evidence>
<dbReference type="Gene3D" id="3.90.180.10">
    <property type="entry name" value="Medium-chain alcohol dehydrogenases, catalytic domain"/>
    <property type="match status" value="2"/>
</dbReference>
<dbReference type="InterPro" id="IPR036291">
    <property type="entry name" value="NAD(P)-bd_dom_sf"/>
</dbReference>
<keyword evidence="2 5" id="KW-0479">Metal-binding</keyword>
<dbReference type="PANTHER" id="PTHR42813">
    <property type="entry name" value="ZINC-TYPE ALCOHOL DEHYDROGENASE-LIKE"/>
    <property type="match status" value="1"/>
</dbReference>
<evidence type="ECO:0000259" key="7">
    <source>
        <dbReference type="Pfam" id="PF08240"/>
    </source>
</evidence>
<comment type="caution">
    <text evidence="8">The sequence shown here is derived from an EMBL/GenBank/DDBJ whole genome shotgun (WGS) entry which is preliminary data.</text>
</comment>
<dbReference type="SUPFAM" id="SSF51735">
    <property type="entry name" value="NAD(P)-binding Rossmann-fold domains"/>
    <property type="match status" value="1"/>
</dbReference>
<dbReference type="Proteomes" id="UP000663829">
    <property type="component" value="Unassembled WGS sequence"/>
</dbReference>
<evidence type="ECO:0008006" key="11">
    <source>
        <dbReference type="Google" id="ProtNLM"/>
    </source>
</evidence>
<dbReference type="AlphaFoldDB" id="A0A815XRP7"/>
<dbReference type="InterPro" id="IPR011032">
    <property type="entry name" value="GroES-like_sf"/>
</dbReference>
<evidence type="ECO:0000313" key="8">
    <source>
        <dbReference type="EMBL" id="CAF1561176.1"/>
    </source>
</evidence>
<comment type="similarity">
    <text evidence="5">Belongs to the zinc-containing alcohol dehydrogenase family.</text>
</comment>
<dbReference type="Proteomes" id="UP000681722">
    <property type="component" value="Unassembled WGS sequence"/>
</dbReference>
<name>A0A815XRP7_9BILA</name>
<reference evidence="8" key="1">
    <citation type="submission" date="2021-02" db="EMBL/GenBank/DDBJ databases">
        <authorList>
            <person name="Nowell W R."/>
        </authorList>
    </citation>
    <scope>NUCLEOTIDE SEQUENCE</scope>
</reference>
<dbReference type="PROSITE" id="PS00059">
    <property type="entry name" value="ADH_ZINC"/>
    <property type="match status" value="1"/>
</dbReference>
<evidence type="ECO:0000313" key="9">
    <source>
        <dbReference type="EMBL" id="CAF4422668.1"/>
    </source>
</evidence>
<protein>
    <recommendedName>
        <fullName evidence="11">Alcohol dehydrogenase</fullName>
    </recommendedName>
</protein>
<dbReference type="InterPro" id="IPR013154">
    <property type="entry name" value="ADH-like_N"/>
</dbReference>
<dbReference type="Pfam" id="PF08240">
    <property type="entry name" value="ADH_N"/>
    <property type="match status" value="1"/>
</dbReference>
<organism evidence="8 10">
    <name type="scientific">Didymodactylos carnosus</name>
    <dbReference type="NCBI Taxonomy" id="1234261"/>
    <lineage>
        <taxon>Eukaryota</taxon>
        <taxon>Metazoa</taxon>
        <taxon>Spiralia</taxon>
        <taxon>Gnathifera</taxon>
        <taxon>Rotifera</taxon>
        <taxon>Eurotatoria</taxon>
        <taxon>Bdelloidea</taxon>
        <taxon>Philodinida</taxon>
        <taxon>Philodinidae</taxon>
        <taxon>Didymodactylos</taxon>
    </lineage>
</organism>
<evidence type="ECO:0000256" key="4">
    <source>
        <dbReference type="ARBA" id="ARBA00023002"/>
    </source>
</evidence>
<evidence type="ECO:0000256" key="2">
    <source>
        <dbReference type="ARBA" id="ARBA00022723"/>
    </source>
</evidence>
<feature type="domain" description="Alcohol dehydrogenase-like N-terminal" evidence="7">
    <location>
        <begin position="9"/>
        <end position="84"/>
    </location>
</feature>
<evidence type="ECO:0000313" key="10">
    <source>
        <dbReference type="Proteomes" id="UP000663829"/>
    </source>
</evidence>
<dbReference type="EMBL" id="CAJOBC010094141">
    <property type="protein sequence ID" value="CAF4422668.1"/>
    <property type="molecule type" value="Genomic_DNA"/>
</dbReference>
<evidence type="ECO:0000256" key="1">
    <source>
        <dbReference type="ARBA" id="ARBA00001947"/>
    </source>
</evidence>
<dbReference type="GO" id="GO:0008270">
    <property type="term" value="F:zinc ion binding"/>
    <property type="evidence" value="ECO:0007669"/>
    <property type="project" value="InterPro"/>
</dbReference>